<evidence type="ECO:0008006" key="5">
    <source>
        <dbReference type="Google" id="ProtNLM"/>
    </source>
</evidence>
<feature type="compositionally biased region" description="Low complexity" evidence="1">
    <location>
        <begin position="90"/>
        <end position="100"/>
    </location>
</feature>
<dbReference type="Proteomes" id="UP001589568">
    <property type="component" value="Unassembled WGS sequence"/>
</dbReference>
<keyword evidence="2" id="KW-0732">Signal</keyword>
<evidence type="ECO:0000313" key="3">
    <source>
        <dbReference type="EMBL" id="MFB9475051.1"/>
    </source>
</evidence>
<feature type="signal peptide" evidence="2">
    <location>
        <begin position="1"/>
        <end position="23"/>
    </location>
</feature>
<reference evidence="3 4" key="1">
    <citation type="submission" date="2024-09" db="EMBL/GenBank/DDBJ databases">
        <authorList>
            <person name="Sun Q."/>
            <person name="Mori K."/>
        </authorList>
    </citation>
    <scope>NUCLEOTIDE SEQUENCE [LARGE SCALE GENOMIC DNA]</scope>
    <source>
        <strain evidence="3 4">JCM 3324</strain>
    </source>
</reference>
<accession>A0ABV5NYS7</accession>
<feature type="region of interest" description="Disordered" evidence="1">
    <location>
        <begin position="23"/>
        <end position="107"/>
    </location>
</feature>
<comment type="caution">
    <text evidence="3">The sequence shown here is derived from an EMBL/GenBank/DDBJ whole genome shotgun (WGS) entry which is preliminary data.</text>
</comment>
<evidence type="ECO:0000313" key="4">
    <source>
        <dbReference type="Proteomes" id="UP001589568"/>
    </source>
</evidence>
<gene>
    <name evidence="3" type="ORF">ACFFR3_36645</name>
</gene>
<sequence length="338" mass="35790">MNTAAKLGSYALGLAVVFGGALGAGKLTAPDPTSAAAKTADDQRSAGQGRTSGESAGHGHASDKATGPEQLSDEQPAQEQEQEHADDHTTPQQQTATDTPGGLQVSQDGYTLNLIDSVSTESAEDFTFTVIGPDGSPVKDYEVEHDKKLHFIVASRDLTSFQHLHPELFPDGTWSVRLKAPKPGPYRAFADFVPTGGEKLTLGADLMAGGDYRPDPLPEVSRTAEVDGYTVSLDGNLAPGKTTKLTLTVSKDGKPVDDLEPYLGAYGHLVALRAGDLAYLHVHPEESDTAGPGITFYAEAPSRGDYRLFLDFKHKGEVRTASFTAQADPDAHAADHTH</sequence>
<evidence type="ECO:0000256" key="2">
    <source>
        <dbReference type="SAM" id="SignalP"/>
    </source>
</evidence>
<dbReference type="EMBL" id="JBHMCF010000040">
    <property type="protein sequence ID" value="MFB9475051.1"/>
    <property type="molecule type" value="Genomic_DNA"/>
</dbReference>
<feature type="chain" id="PRO_5047262843" description="DUF748 domain-containing protein" evidence="2">
    <location>
        <begin position="24"/>
        <end position="338"/>
    </location>
</feature>
<organism evidence="3 4">
    <name type="scientific">Nonomuraea salmonea</name>
    <dbReference type="NCBI Taxonomy" id="46181"/>
    <lineage>
        <taxon>Bacteria</taxon>
        <taxon>Bacillati</taxon>
        <taxon>Actinomycetota</taxon>
        <taxon>Actinomycetes</taxon>
        <taxon>Streptosporangiales</taxon>
        <taxon>Streptosporangiaceae</taxon>
        <taxon>Nonomuraea</taxon>
    </lineage>
</organism>
<proteinExistence type="predicted"/>
<name>A0ABV5NYS7_9ACTN</name>
<evidence type="ECO:0000256" key="1">
    <source>
        <dbReference type="SAM" id="MobiDB-lite"/>
    </source>
</evidence>
<feature type="compositionally biased region" description="Polar residues" evidence="1">
    <location>
        <begin position="45"/>
        <end position="54"/>
    </location>
</feature>
<dbReference type="RefSeq" id="WP_379484624.1">
    <property type="nucleotide sequence ID" value="NZ_JBHMCF010000040.1"/>
</dbReference>
<protein>
    <recommendedName>
        <fullName evidence="5">DUF748 domain-containing protein</fullName>
    </recommendedName>
</protein>
<keyword evidence="4" id="KW-1185">Reference proteome</keyword>